<dbReference type="Gene3D" id="3.40.190.10">
    <property type="entry name" value="Periplasmic binding protein-like II"/>
    <property type="match status" value="1"/>
</dbReference>
<dbReference type="PANTHER" id="PTHR42928">
    <property type="entry name" value="TRICARBOXYLATE-BINDING PROTEIN"/>
    <property type="match status" value="1"/>
</dbReference>
<sequence length="334" mass="34990">MNRSISIPKFVRLGAAAAVLALAGTMAGATGAAAAGFPDQAITIVVNWPAGGGQDTAARLIADYVAKNTSVPVVVSNVTGAGGAAGIRHVAEAAPDGYTIGIMGSSFVARQYINPNATRLDQVEPLVFFGPDPGALEVRADTGIKTVKDYIDRLKAKPGSITNGNDAPGGSSYIVAALIESKFGVKMTKVPYQGYAPTVAGLLAGEVQSATLPVHQFVDQYKAGTVNILGVASDERHFLVPDVPTFKEQGFDFVAGDWRALFLPKGVPADRVKALEELFYKTMSDPAFVEAGRKAGFVVTPMHAKETAARIVETDEAIYPVLLEAGLVKTNKKQ</sequence>
<dbReference type="PIRSF" id="PIRSF017082">
    <property type="entry name" value="YflP"/>
    <property type="match status" value="1"/>
</dbReference>
<organism evidence="3 4">
    <name type="scientific">Tistlia consotensis USBA 355</name>
    <dbReference type="NCBI Taxonomy" id="560819"/>
    <lineage>
        <taxon>Bacteria</taxon>
        <taxon>Pseudomonadati</taxon>
        <taxon>Pseudomonadota</taxon>
        <taxon>Alphaproteobacteria</taxon>
        <taxon>Rhodospirillales</taxon>
        <taxon>Rhodovibrionaceae</taxon>
        <taxon>Tistlia</taxon>
    </lineage>
</organism>
<keyword evidence="3" id="KW-0675">Receptor</keyword>
<comment type="similarity">
    <text evidence="1">Belongs to the UPF0065 (bug) family.</text>
</comment>
<dbReference type="STRING" id="560819.SAMN05428998_101287"/>
<evidence type="ECO:0000313" key="4">
    <source>
        <dbReference type="Proteomes" id="UP000192917"/>
    </source>
</evidence>
<keyword evidence="4" id="KW-1185">Reference proteome</keyword>
<accession>A0A1Y6B8M1</accession>
<feature type="chain" id="PRO_5013323212" evidence="2">
    <location>
        <begin position="35"/>
        <end position="334"/>
    </location>
</feature>
<dbReference type="Pfam" id="PF03401">
    <property type="entry name" value="TctC"/>
    <property type="match status" value="1"/>
</dbReference>
<dbReference type="RefSeq" id="WP_085120641.1">
    <property type="nucleotide sequence ID" value="NZ_FWZX01000001.1"/>
</dbReference>
<gene>
    <name evidence="3" type="ORF">SAMN05428998_101287</name>
</gene>
<reference evidence="3 4" key="1">
    <citation type="submission" date="2017-04" db="EMBL/GenBank/DDBJ databases">
        <authorList>
            <person name="Afonso C.L."/>
            <person name="Miller P.J."/>
            <person name="Scott M.A."/>
            <person name="Spackman E."/>
            <person name="Goraichik I."/>
            <person name="Dimitrov K.M."/>
            <person name="Suarez D.L."/>
            <person name="Swayne D.E."/>
        </authorList>
    </citation>
    <scope>NUCLEOTIDE SEQUENCE [LARGE SCALE GENOMIC DNA]</scope>
    <source>
        <strain evidence="3 4">USBA 355</strain>
    </source>
</reference>
<evidence type="ECO:0000313" key="3">
    <source>
        <dbReference type="EMBL" id="SME90105.1"/>
    </source>
</evidence>
<dbReference type="EMBL" id="FWZX01000001">
    <property type="protein sequence ID" value="SME90105.1"/>
    <property type="molecule type" value="Genomic_DNA"/>
</dbReference>
<evidence type="ECO:0000256" key="1">
    <source>
        <dbReference type="ARBA" id="ARBA00006987"/>
    </source>
</evidence>
<dbReference type="Gene3D" id="3.40.190.150">
    <property type="entry name" value="Bordetella uptake gene, domain 1"/>
    <property type="match status" value="1"/>
</dbReference>
<dbReference type="CDD" id="cd07012">
    <property type="entry name" value="PBP2_Bug_TTT"/>
    <property type="match status" value="1"/>
</dbReference>
<dbReference type="SUPFAM" id="SSF53850">
    <property type="entry name" value="Periplasmic binding protein-like II"/>
    <property type="match status" value="1"/>
</dbReference>
<dbReference type="PANTHER" id="PTHR42928:SF5">
    <property type="entry name" value="BLR1237 PROTEIN"/>
    <property type="match status" value="1"/>
</dbReference>
<dbReference type="InterPro" id="IPR042100">
    <property type="entry name" value="Bug_dom1"/>
</dbReference>
<keyword evidence="2" id="KW-0732">Signal</keyword>
<dbReference type="InterPro" id="IPR005064">
    <property type="entry name" value="BUG"/>
</dbReference>
<name>A0A1Y6B8M1_9PROT</name>
<evidence type="ECO:0000256" key="2">
    <source>
        <dbReference type="SAM" id="SignalP"/>
    </source>
</evidence>
<dbReference type="Proteomes" id="UP000192917">
    <property type="component" value="Unassembled WGS sequence"/>
</dbReference>
<proteinExistence type="inferred from homology"/>
<dbReference type="AlphaFoldDB" id="A0A1Y6B8M1"/>
<protein>
    <submittedName>
        <fullName evidence="3">Tripartite-type tricarboxylate transporter, receptor component TctC</fullName>
    </submittedName>
</protein>
<feature type="signal peptide" evidence="2">
    <location>
        <begin position="1"/>
        <end position="34"/>
    </location>
</feature>